<dbReference type="EMBL" id="LSRX01000041">
    <property type="protein sequence ID" value="OLQ12562.1"/>
    <property type="molecule type" value="Genomic_DNA"/>
</dbReference>
<evidence type="ECO:0000259" key="3">
    <source>
        <dbReference type="Pfam" id="PF00085"/>
    </source>
</evidence>
<dbReference type="AlphaFoldDB" id="A0A1Q9EYX4"/>
<feature type="region of interest" description="Disordered" evidence="2">
    <location>
        <begin position="1023"/>
        <end position="1051"/>
    </location>
</feature>
<dbReference type="SUPFAM" id="SSF52833">
    <property type="entry name" value="Thioredoxin-like"/>
    <property type="match status" value="1"/>
</dbReference>
<evidence type="ECO:0000313" key="4">
    <source>
        <dbReference type="EMBL" id="OLQ12562.1"/>
    </source>
</evidence>
<keyword evidence="5" id="KW-1185">Reference proteome</keyword>
<feature type="region of interest" description="Disordered" evidence="2">
    <location>
        <begin position="1140"/>
        <end position="1217"/>
    </location>
</feature>
<dbReference type="OrthoDB" id="10398239at2759"/>
<evidence type="ECO:0000256" key="1">
    <source>
        <dbReference type="SAM" id="Coils"/>
    </source>
</evidence>
<evidence type="ECO:0000313" key="5">
    <source>
        <dbReference type="Proteomes" id="UP000186817"/>
    </source>
</evidence>
<sequence length="1217" mass="126999">MRNLLLHACRSTKVSWDLGLQLRAAATQAYVIVESGSEVWGTKAKALTLSPAPQSLNPALPCPVPCALCPVPCALCPVPCALCPVPCALCPVPCALCPVPCALCPVPCALCPVPCALCPVPCALCPVPCALCPVPCALCPVPCALCPVPCALCPVPCALCPVPCALCPVPCALCPVPCALCPVPCALCPVPCALCPVPCALCPVPCALCPVPCALCPVPCALCPVPCALCPVPCALCPVPCALCPVPCALCPVPCALCPVPCALCPVPCALCPVPCALCPVPCALCPVPCALCPVPCPALPCNKVSFVVQTPEPAQFEKSSVSCLSSSRIFLLQADEGCLPHCSVLELYGGFCPPCWTLCIDGVLGDGELRFDQGQVLVATSVPAMEGLSLSDRTFADTTGNDPAPGFPRADVQNYEIIVDRAGGSSANEVFGCGTGYVSLGSPVLSYSDGLLKRHLHANRVWLGLVLALVYLASKKATLATISESELKALAVGSKPVLLHCGADWSKRSKEVASALADWASNTQGSLVCRTLDVGSSPDVVKTRHIKGLPTLLLLTRGRTFARADGANVEDLHRILSLAMPLLDSTEEESLSRHQALEAAEETLARSVGTEGLEKAARLFKRALGPETPEIETGGASPRWDHGFRARWGLVRTALQALEAETPQSASPEAVAEAPPEERVEALTSALVELSRHHAEELPGASELPAPDAPRCAVQLAHAELVADAWASSDVSDQELRILRLWASGWRQAAMTEALEWYKMEAGVDTSGLVESFLLPERWQKQAMARRWIWIWALAGVLVTLFEDGSGQQTLAADRGGTEPVIPDSSSMGGRAQGVQALLNPARKAEQRLQKLHATKARIASQFSAFLRGLKKSFVKEMSKFQSDTARIEQAIAEAEQEQERTFETVRTAILGGSVELPGGTQPASSVENMWDQMRATWEKEDGALLQEVLRRGQRAPGPPVTTGRQLSQDAQQLLAYFGATNAPIVAAPAAAAGPPGSTDPRPHSQLSPELMQLLSHFGAADTPTAAPTVNEGYPQVVPPGNGHGGLDPSLFAPCAGVQSGAIHGGDTTPSTSISPGAKARRALATPSQPRKPLKAHTKPPTATPGQGLSEKLAKIREAAAVREAMAAAGLVPPAEAMAPPGLGMQAPQMTPPGEASQLSGGPGTTNAMRRFGRPVSYGISAEGTDTAPLGGADTRSIEIREGTEDEMEDAVGDGQ</sequence>
<feature type="compositionally biased region" description="Polar residues" evidence="2">
    <location>
        <begin position="1158"/>
        <end position="1169"/>
    </location>
</feature>
<protein>
    <recommendedName>
        <fullName evidence="3">Thioredoxin domain-containing protein</fullName>
    </recommendedName>
</protein>
<organism evidence="4 5">
    <name type="scientific">Symbiodinium microadriaticum</name>
    <name type="common">Dinoflagellate</name>
    <name type="synonym">Zooxanthella microadriatica</name>
    <dbReference type="NCBI Taxonomy" id="2951"/>
    <lineage>
        <taxon>Eukaryota</taxon>
        <taxon>Sar</taxon>
        <taxon>Alveolata</taxon>
        <taxon>Dinophyceae</taxon>
        <taxon>Suessiales</taxon>
        <taxon>Symbiodiniaceae</taxon>
        <taxon>Symbiodinium</taxon>
    </lineage>
</organism>
<proteinExistence type="predicted"/>
<dbReference type="Gene3D" id="3.40.30.10">
    <property type="entry name" value="Glutaredoxin"/>
    <property type="match status" value="1"/>
</dbReference>
<dbReference type="InterPro" id="IPR036249">
    <property type="entry name" value="Thioredoxin-like_sf"/>
</dbReference>
<feature type="region of interest" description="Disordered" evidence="2">
    <location>
        <begin position="1063"/>
        <end position="1112"/>
    </location>
</feature>
<name>A0A1Q9EYX4_SYMMI</name>
<evidence type="ECO:0000256" key="2">
    <source>
        <dbReference type="SAM" id="MobiDB-lite"/>
    </source>
</evidence>
<reference evidence="4 5" key="1">
    <citation type="submission" date="2016-02" db="EMBL/GenBank/DDBJ databases">
        <title>Genome analysis of coral dinoflagellate symbionts highlights evolutionary adaptations to a symbiotic lifestyle.</title>
        <authorList>
            <person name="Aranda M."/>
            <person name="Li Y."/>
            <person name="Liew Y.J."/>
            <person name="Baumgarten S."/>
            <person name="Simakov O."/>
            <person name="Wilson M."/>
            <person name="Piel J."/>
            <person name="Ashoor H."/>
            <person name="Bougouffa S."/>
            <person name="Bajic V.B."/>
            <person name="Ryu T."/>
            <person name="Ravasi T."/>
            <person name="Bayer T."/>
            <person name="Micklem G."/>
            <person name="Kim H."/>
            <person name="Bhak J."/>
            <person name="Lajeunesse T.C."/>
            <person name="Voolstra C.R."/>
        </authorList>
    </citation>
    <scope>NUCLEOTIDE SEQUENCE [LARGE SCALE GENOMIC DNA]</scope>
    <source>
        <strain evidence="4 5">CCMP2467</strain>
    </source>
</reference>
<feature type="domain" description="Thioredoxin" evidence="3">
    <location>
        <begin position="492"/>
        <end position="574"/>
    </location>
</feature>
<gene>
    <name evidence="4" type="ORF">AK812_SmicGene3514</name>
</gene>
<feature type="compositionally biased region" description="Acidic residues" evidence="2">
    <location>
        <begin position="1205"/>
        <end position="1217"/>
    </location>
</feature>
<dbReference type="Proteomes" id="UP000186817">
    <property type="component" value="Unassembled WGS sequence"/>
</dbReference>
<keyword evidence="1" id="KW-0175">Coiled coil</keyword>
<accession>A0A1Q9EYX4</accession>
<comment type="caution">
    <text evidence="4">The sequence shown here is derived from an EMBL/GenBank/DDBJ whole genome shotgun (WGS) entry which is preliminary data.</text>
</comment>
<dbReference type="CDD" id="cd02947">
    <property type="entry name" value="TRX_family"/>
    <property type="match status" value="1"/>
</dbReference>
<dbReference type="InterPro" id="IPR013766">
    <property type="entry name" value="Thioredoxin_domain"/>
</dbReference>
<feature type="region of interest" description="Disordered" evidence="2">
    <location>
        <begin position="811"/>
        <end position="830"/>
    </location>
</feature>
<dbReference type="Pfam" id="PF00085">
    <property type="entry name" value="Thioredoxin"/>
    <property type="match status" value="1"/>
</dbReference>
<feature type="coiled-coil region" evidence="1">
    <location>
        <begin position="843"/>
        <end position="902"/>
    </location>
</feature>